<comment type="caution">
    <text evidence="7">The sequence shown here is derived from an EMBL/GenBank/DDBJ whole genome shotgun (WGS) entry which is preliminary data.</text>
</comment>
<organism evidence="7 8">
    <name type="scientific">Sphaerosporella brunnea</name>
    <dbReference type="NCBI Taxonomy" id="1250544"/>
    <lineage>
        <taxon>Eukaryota</taxon>
        <taxon>Fungi</taxon>
        <taxon>Dikarya</taxon>
        <taxon>Ascomycota</taxon>
        <taxon>Pezizomycotina</taxon>
        <taxon>Pezizomycetes</taxon>
        <taxon>Pezizales</taxon>
        <taxon>Pyronemataceae</taxon>
        <taxon>Sphaerosporella</taxon>
    </lineage>
</organism>
<accession>A0A5J5EFU8</accession>
<evidence type="ECO:0000256" key="5">
    <source>
        <dbReference type="ARBA" id="ARBA00023128"/>
    </source>
</evidence>
<keyword evidence="4" id="KW-0256">Endoplasmic reticulum</keyword>
<evidence type="ECO:0000256" key="2">
    <source>
        <dbReference type="ARBA" id="ARBA00004240"/>
    </source>
</evidence>
<evidence type="ECO:0000256" key="3">
    <source>
        <dbReference type="ARBA" id="ARBA00004370"/>
    </source>
</evidence>
<dbReference type="GO" id="GO:0005783">
    <property type="term" value="C:endoplasmic reticulum"/>
    <property type="evidence" value="ECO:0007669"/>
    <property type="project" value="UniProtKB-SubCell"/>
</dbReference>
<reference evidence="7 8" key="1">
    <citation type="submission" date="2019-09" db="EMBL/GenBank/DDBJ databases">
        <title>Draft genome of the ectomycorrhizal ascomycete Sphaerosporella brunnea.</title>
        <authorList>
            <consortium name="DOE Joint Genome Institute"/>
            <person name="Benucci G.M."/>
            <person name="Marozzi G."/>
            <person name="Antonielli L."/>
            <person name="Sanchez S."/>
            <person name="Marco P."/>
            <person name="Wang X."/>
            <person name="Falini L.B."/>
            <person name="Barry K."/>
            <person name="Haridas S."/>
            <person name="Lipzen A."/>
            <person name="Labutti K."/>
            <person name="Grigoriev I.V."/>
            <person name="Murat C."/>
            <person name="Martin F."/>
            <person name="Albertini E."/>
            <person name="Donnini D."/>
            <person name="Bonito G."/>
        </authorList>
    </citation>
    <scope>NUCLEOTIDE SEQUENCE [LARGE SCALE GENOMIC DNA]</scope>
    <source>
        <strain evidence="7 8">Sb_GMNB300</strain>
    </source>
</reference>
<dbReference type="InterPro" id="IPR029058">
    <property type="entry name" value="AB_hydrolase_fold"/>
</dbReference>
<sequence>IIAVTGLAGHAFGSWRSRQTGQMWLRDWLPKAVPTARILTYGYDTTLIGGQSNASVLEFATRLLEAIKTVRSGSAAQRPLVFIGHSLGGLIIKQLLVAAKAGGRDDRNIVNSCYGLMLFAVPSRGLDNVVLKSLVKGQPNEALVRDLGPDSRFLGVLHESFRRDFLFQDSQIVCIHETRPTPTVEIHDGSLRRTGPKVMMVERSSAIHHANHEREEDILSIDADYFDIVKFSSSNVDPYKMVEHRIQ</sequence>
<dbReference type="InterPro" id="IPR052374">
    <property type="entry name" value="SERAC1"/>
</dbReference>
<comment type="subcellular location">
    <subcellularLocation>
        <location evidence="2">Endoplasmic reticulum</location>
    </subcellularLocation>
    <subcellularLocation>
        <location evidence="3">Membrane</location>
    </subcellularLocation>
    <subcellularLocation>
        <location evidence="1">Mitochondrion</location>
    </subcellularLocation>
</comment>
<feature type="non-terminal residue" evidence="7">
    <location>
        <position position="247"/>
    </location>
</feature>
<evidence type="ECO:0000313" key="8">
    <source>
        <dbReference type="Proteomes" id="UP000326924"/>
    </source>
</evidence>
<keyword evidence="8" id="KW-1185">Reference proteome</keyword>
<name>A0A5J5EFU8_9PEZI</name>
<evidence type="ECO:0000256" key="1">
    <source>
        <dbReference type="ARBA" id="ARBA00004173"/>
    </source>
</evidence>
<dbReference type="GO" id="GO:0005739">
    <property type="term" value="C:mitochondrion"/>
    <property type="evidence" value="ECO:0007669"/>
    <property type="project" value="UniProtKB-SubCell"/>
</dbReference>
<dbReference type="AlphaFoldDB" id="A0A5J5EFU8"/>
<dbReference type="OrthoDB" id="7464126at2759"/>
<dbReference type="Proteomes" id="UP000326924">
    <property type="component" value="Unassembled WGS sequence"/>
</dbReference>
<feature type="non-terminal residue" evidence="7">
    <location>
        <position position="1"/>
    </location>
</feature>
<dbReference type="Gene3D" id="3.40.50.1820">
    <property type="entry name" value="alpha/beta hydrolase"/>
    <property type="match status" value="1"/>
</dbReference>
<keyword evidence="5" id="KW-0496">Mitochondrion</keyword>
<evidence type="ECO:0008006" key="9">
    <source>
        <dbReference type="Google" id="ProtNLM"/>
    </source>
</evidence>
<keyword evidence="6" id="KW-0472">Membrane</keyword>
<dbReference type="InParanoid" id="A0A5J5EFU8"/>
<gene>
    <name evidence="7" type="ORF">FN846DRAFT_767708</name>
</gene>
<dbReference type="PANTHER" id="PTHR48182">
    <property type="entry name" value="PROTEIN SERAC1"/>
    <property type="match status" value="1"/>
</dbReference>
<dbReference type="EMBL" id="VXIS01000399">
    <property type="protein sequence ID" value="KAA8893806.1"/>
    <property type="molecule type" value="Genomic_DNA"/>
</dbReference>
<dbReference type="PANTHER" id="PTHR48182:SF2">
    <property type="entry name" value="PROTEIN SERAC1"/>
    <property type="match status" value="1"/>
</dbReference>
<protein>
    <recommendedName>
        <fullName evidence="9">DUF676 domain-containing protein</fullName>
    </recommendedName>
</protein>
<evidence type="ECO:0000313" key="7">
    <source>
        <dbReference type="EMBL" id="KAA8893806.1"/>
    </source>
</evidence>
<proteinExistence type="predicted"/>
<evidence type="ECO:0000256" key="4">
    <source>
        <dbReference type="ARBA" id="ARBA00022824"/>
    </source>
</evidence>
<dbReference type="GO" id="GO:0016020">
    <property type="term" value="C:membrane"/>
    <property type="evidence" value="ECO:0007669"/>
    <property type="project" value="UniProtKB-SubCell"/>
</dbReference>
<evidence type="ECO:0000256" key="6">
    <source>
        <dbReference type="ARBA" id="ARBA00023136"/>
    </source>
</evidence>
<dbReference type="SUPFAM" id="SSF53474">
    <property type="entry name" value="alpha/beta-Hydrolases"/>
    <property type="match status" value="1"/>
</dbReference>